<evidence type="ECO:0000256" key="15">
    <source>
        <dbReference type="RuleBase" id="RU364099"/>
    </source>
</evidence>
<dbReference type="NCBIfam" id="TIGR01203">
    <property type="entry name" value="HGPRTase"/>
    <property type="match status" value="1"/>
</dbReference>
<dbReference type="UniPathway" id="UPA00591">
    <property type="reaction ID" value="UER00648"/>
</dbReference>
<dbReference type="GO" id="GO:0000287">
    <property type="term" value="F:magnesium ion binding"/>
    <property type="evidence" value="ECO:0007669"/>
    <property type="project" value="TreeGrafter"/>
</dbReference>
<evidence type="ECO:0000256" key="9">
    <source>
        <dbReference type="ARBA" id="ARBA00022723"/>
    </source>
</evidence>
<keyword evidence="12 15" id="KW-0460">Magnesium</keyword>
<dbReference type="GO" id="GO:0004422">
    <property type="term" value="F:hypoxanthine phosphoribosyltransferase activity"/>
    <property type="evidence" value="ECO:0007669"/>
    <property type="project" value="InterPro"/>
</dbReference>
<dbReference type="GO" id="GO:0006166">
    <property type="term" value="P:purine ribonucleoside salvage"/>
    <property type="evidence" value="ECO:0007669"/>
    <property type="project" value="UniProtKB-KW"/>
</dbReference>
<protein>
    <recommendedName>
        <fullName evidence="5 15">Hypoxanthine phosphoribosyltransferase</fullName>
        <ecNumber evidence="5 15">2.4.2.8</ecNumber>
    </recommendedName>
</protein>
<dbReference type="EMBL" id="DTEN01000169">
    <property type="protein sequence ID" value="HGI74882.1"/>
    <property type="molecule type" value="Genomic_DNA"/>
</dbReference>
<dbReference type="PANTHER" id="PTHR43340:SF1">
    <property type="entry name" value="HYPOXANTHINE PHOSPHORIBOSYLTRANSFERASE"/>
    <property type="match status" value="1"/>
</dbReference>
<comment type="similarity">
    <text evidence="4 15">Belongs to the purine/pyrimidine phosphoribosyltransferase family.</text>
</comment>
<dbReference type="GO" id="GO:0046100">
    <property type="term" value="P:hypoxanthine metabolic process"/>
    <property type="evidence" value="ECO:0007669"/>
    <property type="project" value="TreeGrafter"/>
</dbReference>
<keyword evidence="11 15" id="KW-0547">Nucleotide-binding</keyword>
<evidence type="ECO:0000256" key="4">
    <source>
        <dbReference type="ARBA" id="ARBA00008391"/>
    </source>
</evidence>
<dbReference type="InterPro" id="IPR005904">
    <property type="entry name" value="Hxn_phspho_trans"/>
</dbReference>
<evidence type="ECO:0000256" key="11">
    <source>
        <dbReference type="ARBA" id="ARBA00022741"/>
    </source>
</evidence>
<dbReference type="FunFam" id="3.40.50.2020:FF:000006">
    <property type="entry name" value="Hypoxanthine phosphoribosyltransferase"/>
    <property type="match status" value="1"/>
</dbReference>
<evidence type="ECO:0000256" key="6">
    <source>
        <dbReference type="ARBA" id="ARBA00022490"/>
    </source>
</evidence>
<comment type="catalytic activity">
    <reaction evidence="13">
        <text>GMP + diphosphate = guanine + 5-phospho-alpha-D-ribose 1-diphosphate</text>
        <dbReference type="Rhea" id="RHEA:25424"/>
        <dbReference type="ChEBI" id="CHEBI:16235"/>
        <dbReference type="ChEBI" id="CHEBI:33019"/>
        <dbReference type="ChEBI" id="CHEBI:58017"/>
        <dbReference type="ChEBI" id="CHEBI:58115"/>
        <dbReference type="EC" id="2.4.2.8"/>
    </reaction>
    <physiologicalReaction direction="right-to-left" evidence="13">
        <dbReference type="Rhea" id="RHEA:25426"/>
    </physiologicalReaction>
</comment>
<dbReference type="Pfam" id="PF00156">
    <property type="entry name" value="Pribosyltran"/>
    <property type="match status" value="1"/>
</dbReference>
<comment type="subcellular location">
    <subcellularLocation>
        <location evidence="2 15">Cytoplasm</location>
    </subcellularLocation>
</comment>
<evidence type="ECO:0000256" key="2">
    <source>
        <dbReference type="ARBA" id="ARBA00004496"/>
    </source>
</evidence>
<dbReference type="GO" id="GO:0000166">
    <property type="term" value="F:nucleotide binding"/>
    <property type="evidence" value="ECO:0007669"/>
    <property type="project" value="UniProtKB-KW"/>
</dbReference>
<evidence type="ECO:0000256" key="1">
    <source>
        <dbReference type="ARBA" id="ARBA00001946"/>
    </source>
</evidence>
<dbReference type="InterPro" id="IPR029057">
    <property type="entry name" value="PRTase-like"/>
</dbReference>
<keyword evidence="7 15" id="KW-0328">Glycosyltransferase</keyword>
<keyword evidence="6 15" id="KW-0963">Cytoplasm</keyword>
<dbReference type="GO" id="GO:0006178">
    <property type="term" value="P:guanine salvage"/>
    <property type="evidence" value="ECO:0007669"/>
    <property type="project" value="TreeGrafter"/>
</dbReference>
<sequence>MWSCGGVRGETVEDFIERVLITEEEIRRRVRELGEAISRDYAGKELRVVGVLRGAFIFMADLVRNIRVPLSVDFMSISSYGDECETSGVVRILKDLDKPITGRHVLIVEDIVDTGLTLRHLKEVLSTRGPASLKVCALLSKPERRLVQDLTIDYLGFEIPNCFVVGYGLDYAERYRNYPFIFVLKPDYYHDAQREGKGQCG</sequence>
<evidence type="ECO:0000256" key="10">
    <source>
        <dbReference type="ARBA" id="ARBA00022726"/>
    </source>
</evidence>
<evidence type="ECO:0000256" key="5">
    <source>
        <dbReference type="ARBA" id="ARBA00011895"/>
    </source>
</evidence>
<dbReference type="GO" id="GO:0032263">
    <property type="term" value="P:GMP salvage"/>
    <property type="evidence" value="ECO:0007669"/>
    <property type="project" value="TreeGrafter"/>
</dbReference>
<dbReference type="GO" id="GO:0032264">
    <property type="term" value="P:IMP salvage"/>
    <property type="evidence" value="ECO:0007669"/>
    <property type="project" value="UniProtKB-UniPathway"/>
</dbReference>
<proteinExistence type="inferred from homology"/>
<comment type="caution">
    <text evidence="17">The sequence shown here is derived from an EMBL/GenBank/DDBJ whole genome shotgun (WGS) entry which is preliminary data.</text>
</comment>
<evidence type="ECO:0000256" key="14">
    <source>
        <dbReference type="ARBA" id="ARBA00049402"/>
    </source>
</evidence>
<dbReference type="GO" id="GO:0052657">
    <property type="term" value="F:guanine phosphoribosyltransferase activity"/>
    <property type="evidence" value="ECO:0007669"/>
    <property type="project" value="UniProtKB-ARBA"/>
</dbReference>
<organism evidence="17">
    <name type="scientific">Candidatus Caldatribacterium californiense</name>
    <dbReference type="NCBI Taxonomy" id="1454726"/>
    <lineage>
        <taxon>Bacteria</taxon>
        <taxon>Pseudomonadati</taxon>
        <taxon>Atribacterota</taxon>
        <taxon>Atribacteria</taxon>
        <taxon>Atribacterales</taxon>
        <taxon>Candidatus Caldatribacteriaceae</taxon>
        <taxon>Candidatus Caldatribacterium</taxon>
    </lineage>
</organism>
<dbReference type="CDD" id="cd06223">
    <property type="entry name" value="PRTases_typeI"/>
    <property type="match status" value="1"/>
</dbReference>
<dbReference type="InterPro" id="IPR050408">
    <property type="entry name" value="HGPRT"/>
</dbReference>
<comment type="catalytic activity">
    <reaction evidence="14">
        <text>IMP + diphosphate = hypoxanthine + 5-phospho-alpha-D-ribose 1-diphosphate</text>
        <dbReference type="Rhea" id="RHEA:17973"/>
        <dbReference type="ChEBI" id="CHEBI:17368"/>
        <dbReference type="ChEBI" id="CHEBI:33019"/>
        <dbReference type="ChEBI" id="CHEBI:58017"/>
        <dbReference type="ChEBI" id="CHEBI:58053"/>
        <dbReference type="EC" id="2.4.2.8"/>
    </reaction>
    <physiologicalReaction direction="right-to-left" evidence="14">
        <dbReference type="Rhea" id="RHEA:17975"/>
    </physiologicalReaction>
</comment>
<dbReference type="Gene3D" id="3.40.50.2020">
    <property type="match status" value="1"/>
</dbReference>
<comment type="cofactor">
    <cofactor evidence="1 15">
        <name>Mg(2+)</name>
        <dbReference type="ChEBI" id="CHEBI:18420"/>
    </cofactor>
</comment>
<dbReference type="SUPFAM" id="SSF53271">
    <property type="entry name" value="PRTase-like"/>
    <property type="match status" value="1"/>
</dbReference>
<comment type="pathway">
    <text evidence="3 15">Purine metabolism; IMP biosynthesis via salvage pathway; IMP from hypoxanthine: step 1/1.</text>
</comment>
<evidence type="ECO:0000256" key="3">
    <source>
        <dbReference type="ARBA" id="ARBA00004669"/>
    </source>
</evidence>
<keyword evidence="10 15" id="KW-0660">Purine salvage</keyword>
<evidence type="ECO:0000256" key="12">
    <source>
        <dbReference type="ARBA" id="ARBA00022842"/>
    </source>
</evidence>
<dbReference type="AlphaFoldDB" id="A0A7V4DGT8"/>
<feature type="domain" description="Phosphoribosyltransferase" evidence="16">
    <location>
        <begin position="25"/>
        <end position="171"/>
    </location>
</feature>
<accession>A0A7V4DGT8</accession>
<evidence type="ECO:0000256" key="13">
    <source>
        <dbReference type="ARBA" id="ARBA00048811"/>
    </source>
</evidence>
<evidence type="ECO:0000313" key="17">
    <source>
        <dbReference type="EMBL" id="HGI74882.1"/>
    </source>
</evidence>
<dbReference type="InterPro" id="IPR000836">
    <property type="entry name" value="PRTase_dom"/>
</dbReference>
<dbReference type="PANTHER" id="PTHR43340">
    <property type="entry name" value="HYPOXANTHINE-GUANINE PHOSPHORIBOSYLTRANSFERASE"/>
    <property type="match status" value="1"/>
</dbReference>
<name>A0A7V4DGT8_9BACT</name>
<evidence type="ECO:0000256" key="7">
    <source>
        <dbReference type="ARBA" id="ARBA00022676"/>
    </source>
</evidence>
<reference evidence="17" key="1">
    <citation type="journal article" date="2020" name="mSystems">
        <title>Genome- and Community-Level Interaction Insights into Carbon Utilization and Element Cycling Functions of Hydrothermarchaeota in Hydrothermal Sediment.</title>
        <authorList>
            <person name="Zhou Z."/>
            <person name="Liu Y."/>
            <person name="Xu W."/>
            <person name="Pan J."/>
            <person name="Luo Z.H."/>
            <person name="Li M."/>
        </authorList>
    </citation>
    <scope>NUCLEOTIDE SEQUENCE [LARGE SCALE GENOMIC DNA]</scope>
    <source>
        <strain evidence="17">SpSt-716</strain>
    </source>
</reference>
<evidence type="ECO:0000256" key="8">
    <source>
        <dbReference type="ARBA" id="ARBA00022679"/>
    </source>
</evidence>
<dbReference type="EC" id="2.4.2.8" evidence="5 15"/>
<dbReference type="GO" id="GO:0005829">
    <property type="term" value="C:cytosol"/>
    <property type="evidence" value="ECO:0007669"/>
    <property type="project" value="TreeGrafter"/>
</dbReference>
<keyword evidence="8 15" id="KW-0808">Transferase</keyword>
<evidence type="ECO:0000259" key="16">
    <source>
        <dbReference type="Pfam" id="PF00156"/>
    </source>
</evidence>
<gene>
    <name evidence="17" type="primary">hpt</name>
    <name evidence="17" type="ORF">ENU96_04305</name>
</gene>
<keyword evidence="9 15" id="KW-0479">Metal-binding</keyword>